<evidence type="ECO:0000313" key="2">
    <source>
        <dbReference type="Proteomes" id="UP000765509"/>
    </source>
</evidence>
<keyword evidence="2" id="KW-1185">Reference proteome</keyword>
<accession>A0A9Q3BTH0</accession>
<dbReference type="AlphaFoldDB" id="A0A9Q3BTH0"/>
<comment type="caution">
    <text evidence="1">The sequence shown here is derived from an EMBL/GenBank/DDBJ whole genome shotgun (WGS) entry which is preliminary data.</text>
</comment>
<dbReference type="EMBL" id="AVOT02002482">
    <property type="protein sequence ID" value="MBW0470520.1"/>
    <property type="molecule type" value="Genomic_DNA"/>
</dbReference>
<evidence type="ECO:0000313" key="1">
    <source>
        <dbReference type="EMBL" id="MBW0470520.1"/>
    </source>
</evidence>
<gene>
    <name evidence="1" type="ORF">O181_010235</name>
</gene>
<organism evidence="1 2">
    <name type="scientific">Austropuccinia psidii MF-1</name>
    <dbReference type="NCBI Taxonomy" id="1389203"/>
    <lineage>
        <taxon>Eukaryota</taxon>
        <taxon>Fungi</taxon>
        <taxon>Dikarya</taxon>
        <taxon>Basidiomycota</taxon>
        <taxon>Pucciniomycotina</taxon>
        <taxon>Pucciniomycetes</taxon>
        <taxon>Pucciniales</taxon>
        <taxon>Sphaerophragmiaceae</taxon>
        <taxon>Austropuccinia</taxon>
    </lineage>
</organism>
<sequence>MQYLWDPYVRPSKQPQQALTLAWCSGAHHSRWGVLSQPRVITPPMGVCHNHSLTSFYAQLAMSSFSWPIDPYWSFMAFEPHLHSLANYGLRPNPALIGLLANPPPYQPPGQFLCFGPGVHVDFQGPLAPLTTTRSFGPTPLIMGFWAI</sequence>
<name>A0A9Q3BTH0_9BASI</name>
<dbReference type="Proteomes" id="UP000765509">
    <property type="component" value="Unassembled WGS sequence"/>
</dbReference>
<protein>
    <submittedName>
        <fullName evidence="1">Uncharacterized protein</fullName>
    </submittedName>
</protein>
<proteinExistence type="predicted"/>
<reference evidence="1" key="1">
    <citation type="submission" date="2021-03" db="EMBL/GenBank/DDBJ databases">
        <title>Draft genome sequence of rust myrtle Austropuccinia psidii MF-1, a brazilian biotype.</title>
        <authorList>
            <person name="Quecine M.C."/>
            <person name="Pachon D.M.R."/>
            <person name="Bonatelli M.L."/>
            <person name="Correr F.H."/>
            <person name="Franceschini L.M."/>
            <person name="Leite T.F."/>
            <person name="Margarido G.R.A."/>
            <person name="Almeida C.A."/>
            <person name="Ferrarezi J.A."/>
            <person name="Labate C.A."/>
        </authorList>
    </citation>
    <scope>NUCLEOTIDE SEQUENCE</scope>
    <source>
        <strain evidence="1">MF-1</strain>
    </source>
</reference>